<comment type="caution">
    <text evidence="1">The sequence shown here is derived from an EMBL/GenBank/DDBJ whole genome shotgun (WGS) entry which is preliminary data.</text>
</comment>
<reference evidence="1 2" key="1">
    <citation type="submission" date="2019-01" db="EMBL/GenBank/DDBJ databases">
        <title>The draft genome of Rhizobium sp. 24NR.</title>
        <authorList>
            <person name="Liu L."/>
            <person name="Liang L."/>
            <person name="Shi S."/>
            <person name="Xu L."/>
            <person name="Wang X."/>
            <person name="Li L."/>
            <person name="Zhang X."/>
        </authorList>
    </citation>
    <scope>NUCLEOTIDE SEQUENCE [LARGE SCALE GENOMIC DNA]</scope>
    <source>
        <strain evidence="1 2">24NR</strain>
    </source>
</reference>
<keyword evidence="2" id="KW-1185">Reference proteome</keyword>
<dbReference type="OrthoDB" id="9791280at2"/>
<protein>
    <submittedName>
        <fullName evidence="1">DUF4432 family protein</fullName>
    </submittedName>
</protein>
<dbReference type="Pfam" id="PF14486">
    <property type="entry name" value="DUF4432"/>
    <property type="match status" value="2"/>
</dbReference>
<dbReference type="GO" id="GO:0030246">
    <property type="term" value="F:carbohydrate binding"/>
    <property type="evidence" value="ECO:0007669"/>
    <property type="project" value="InterPro"/>
</dbReference>
<dbReference type="RefSeq" id="WP_128442491.1">
    <property type="nucleotide sequence ID" value="NZ_SBIP01000002.1"/>
</dbReference>
<dbReference type="InterPro" id="IPR027839">
    <property type="entry name" value="DUF4432"/>
</dbReference>
<evidence type="ECO:0000313" key="1">
    <source>
        <dbReference type="EMBL" id="RWX78513.1"/>
    </source>
</evidence>
<sequence>MKVFSAEVGPRLFLDPSSVLDIGGCFIGDIDLAPGRAIPDDGDPRIDHSLEGFLFTCGPDHIRHPEPIAGRSDGRTYPLHGSFSSHPADILFWDAQEGSAECHARVAVTMATGEPAQLDRHWRIDPATGEVCLLDTLTNTGTRPFSPVHMYHMNIGAWLFDDNVRLSGRMLEGGKLPWNFGPEPGSVFCVPAAREGESWAEVALGPIAAVGGLTLRAKFRTDTLPYLQIWRNQQAPAHVLGIEPVSHRLAGREELTRKGELKILKPGDSIEYGLKFLFA</sequence>
<dbReference type="InterPro" id="IPR014718">
    <property type="entry name" value="GH-type_carb-bd"/>
</dbReference>
<dbReference type="Proteomes" id="UP000287687">
    <property type="component" value="Unassembled WGS sequence"/>
</dbReference>
<name>A0A444LHL3_9HYPH</name>
<evidence type="ECO:0000313" key="2">
    <source>
        <dbReference type="Proteomes" id="UP000287687"/>
    </source>
</evidence>
<accession>A0A444LHL3</accession>
<gene>
    <name evidence="1" type="ORF">EPK99_07830</name>
</gene>
<dbReference type="Gene3D" id="2.70.98.10">
    <property type="match status" value="1"/>
</dbReference>
<dbReference type="AlphaFoldDB" id="A0A444LHL3"/>
<organism evidence="1 2">
    <name type="scientific">Neorhizobium lilium</name>
    <dbReference type="NCBI Taxonomy" id="2503024"/>
    <lineage>
        <taxon>Bacteria</taxon>
        <taxon>Pseudomonadati</taxon>
        <taxon>Pseudomonadota</taxon>
        <taxon>Alphaproteobacteria</taxon>
        <taxon>Hyphomicrobiales</taxon>
        <taxon>Rhizobiaceae</taxon>
        <taxon>Rhizobium/Agrobacterium group</taxon>
        <taxon>Neorhizobium</taxon>
    </lineage>
</organism>
<proteinExistence type="predicted"/>
<dbReference type="EMBL" id="SBIP01000002">
    <property type="protein sequence ID" value="RWX78513.1"/>
    <property type="molecule type" value="Genomic_DNA"/>
</dbReference>